<dbReference type="InterPro" id="IPR036962">
    <property type="entry name" value="Glyco_hydro_3_N_sf"/>
</dbReference>
<dbReference type="OrthoDB" id="9803863at2"/>
<comment type="caution">
    <text evidence="6">The sequence shown here is derived from an EMBL/GenBank/DDBJ whole genome shotgun (WGS) entry which is preliminary data.</text>
</comment>
<dbReference type="InterPro" id="IPR001764">
    <property type="entry name" value="Glyco_hydro_3_N"/>
</dbReference>
<name>A0A1S1RJG4_9ACTN</name>
<dbReference type="InterPro" id="IPR050288">
    <property type="entry name" value="Cellulose_deg_GH3"/>
</dbReference>
<protein>
    <recommendedName>
        <fullName evidence="4">Exo-alpha-(1-&gt;6)-L-arabinopyranosidase</fullName>
    </recommendedName>
</protein>
<dbReference type="InterPro" id="IPR013783">
    <property type="entry name" value="Ig-like_fold"/>
</dbReference>
<dbReference type="Pfam" id="PF01915">
    <property type="entry name" value="Glyco_hydro_3_C"/>
    <property type="match status" value="1"/>
</dbReference>
<dbReference type="SUPFAM" id="SSF51445">
    <property type="entry name" value="(Trans)glycosidases"/>
    <property type="match status" value="1"/>
</dbReference>
<dbReference type="Gene3D" id="3.40.50.1700">
    <property type="entry name" value="Glycoside hydrolase family 3 C-terminal domain"/>
    <property type="match status" value="1"/>
</dbReference>
<dbReference type="GO" id="GO:0005975">
    <property type="term" value="P:carbohydrate metabolic process"/>
    <property type="evidence" value="ECO:0007669"/>
    <property type="project" value="InterPro"/>
</dbReference>
<evidence type="ECO:0000313" key="6">
    <source>
        <dbReference type="EMBL" id="OHV45382.1"/>
    </source>
</evidence>
<keyword evidence="2" id="KW-0378">Hydrolase</keyword>
<dbReference type="RefSeq" id="WP_071059674.1">
    <property type="nucleotide sequence ID" value="NZ_MAXA01000010.1"/>
</dbReference>
<evidence type="ECO:0000256" key="3">
    <source>
        <dbReference type="ARBA" id="ARBA00058905"/>
    </source>
</evidence>
<dbReference type="PANTHER" id="PTHR42715">
    <property type="entry name" value="BETA-GLUCOSIDASE"/>
    <property type="match status" value="1"/>
</dbReference>
<dbReference type="InterPro" id="IPR026891">
    <property type="entry name" value="Fn3-like"/>
</dbReference>
<dbReference type="Gene3D" id="2.60.40.10">
    <property type="entry name" value="Immunoglobulins"/>
    <property type="match status" value="1"/>
</dbReference>
<dbReference type="AlphaFoldDB" id="A0A1S1RJG4"/>
<dbReference type="SMART" id="SM01217">
    <property type="entry name" value="Fn3_like"/>
    <property type="match status" value="1"/>
</dbReference>
<accession>A0A1S1RJG4</accession>
<feature type="domain" description="Fibronectin type III-like" evidence="5">
    <location>
        <begin position="707"/>
        <end position="776"/>
    </location>
</feature>
<dbReference type="EMBL" id="MAXA01000010">
    <property type="protein sequence ID" value="OHV45382.1"/>
    <property type="molecule type" value="Genomic_DNA"/>
</dbReference>
<evidence type="ECO:0000259" key="5">
    <source>
        <dbReference type="SMART" id="SM01217"/>
    </source>
</evidence>
<dbReference type="SUPFAM" id="SSF52279">
    <property type="entry name" value="Beta-D-glucan exohydrolase, C-terminal domain"/>
    <property type="match status" value="1"/>
</dbReference>
<keyword evidence="7" id="KW-1185">Reference proteome</keyword>
<reference evidence="7" key="1">
    <citation type="submission" date="2016-07" db="EMBL/GenBank/DDBJ databases">
        <title>Frankia sp. NRRL B-16219 Genome sequencing.</title>
        <authorList>
            <person name="Ghodhbane-Gtari F."/>
            <person name="Swanson E."/>
            <person name="Gueddou A."/>
            <person name="Louati M."/>
            <person name="Nouioui I."/>
            <person name="Hezbri K."/>
            <person name="Abebe-Akele F."/>
            <person name="Simpson S."/>
            <person name="Morris K."/>
            <person name="Thomas K."/>
            <person name="Gtari M."/>
            <person name="Tisa L.S."/>
        </authorList>
    </citation>
    <scope>NUCLEOTIDE SEQUENCE [LARGE SCALE GENOMIC DNA]</scope>
    <source>
        <strain evidence="7">NRRL B-16219</strain>
    </source>
</reference>
<evidence type="ECO:0000256" key="1">
    <source>
        <dbReference type="ARBA" id="ARBA00005336"/>
    </source>
</evidence>
<comment type="function">
    <text evidence="3">Catalyzes the hydrolysis of a non-reducing terminal alpha-L-arabinopyranosidic linkage in ginsenoside Rb2 (alpha-L-arabinopyranosyl-(1-&gt;6)-alpha-D-glucopyranosyl) to release alpha-D-glucopyranosyl (Rd). It is not able to hydrolyze alpha-L-arabinofuranosyl-(1-&gt;6)-alpha-D-glucopyranosyl (Rc).</text>
</comment>
<dbReference type="Proteomes" id="UP000179769">
    <property type="component" value="Unassembled WGS sequence"/>
</dbReference>
<dbReference type="InterPro" id="IPR017853">
    <property type="entry name" value="GH"/>
</dbReference>
<evidence type="ECO:0000256" key="4">
    <source>
        <dbReference type="ARBA" id="ARBA00074219"/>
    </source>
</evidence>
<dbReference type="Pfam" id="PF14310">
    <property type="entry name" value="Fn3-like"/>
    <property type="match status" value="1"/>
</dbReference>
<dbReference type="PANTHER" id="PTHR42715:SF10">
    <property type="entry name" value="BETA-GLUCOSIDASE"/>
    <property type="match status" value="1"/>
</dbReference>
<dbReference type="PRINTS" id="PR00133">
    <property type="entry name" value="GLHYDRLASE3"/>
</dbReference>
<comment type="similarity">
    <text evidence="1">Belongs to the glycosyl hydrolase 3 family.</text>
</comment>
<gene>
    <name evidence="6" type="ORF">BBK14_30425</name>
</gene>
<dbReference type="Pfam" id="PF00933">
    <property type="entry name" value="Glyco_hydro_3"/>
    <property type="match status" value="1"/>
</dbReference>
<dbReference type="InterPro" id="IPR002772">
    <property type="entry name" value="Glyco_hydro_3_C"/>
</dbReference>
<evidence type="ECO:0000313" key="7">
    <source>
        <dbReference type="Proteomes" id="UP000179769"/>
    </source>
</evidence>
<dbReference type="FunFam" id="2.60.40.10:FF:000495">
    <property type="entry name" value="Periplasmic beta-glucosidase"/>
    <property type="match status" value="1"/>
</dbReference>
<dbReference type="InterPro" id="IPR036881">
    <property type="entry name" value="Glyco_hydro_3_C_sf"/>
</dbReference>
<dbReference type="GO" id="GO:0008422">
    <property type="term" value="F:beta-glucosidase activity"/>
    <property type="evidence" value="ECO:0007669"/>
    <property type="project" value="UniProtKB-ARBA"/>
</dbReference>
<dbReference type="Gene3D" id="3.20.20.300">
    <property type="entry name" value="Glycoside hydrolase, family 3, N-terminal domain"/>
    <property type="match status" value="1"/>
</dbReference>
<sequence>MTYDAPLTPEARADALLRTMTVEEKAQQVTGLMPIGLLGVDGLVQAQAERLLGTGIGHIAPLGMLSHRTPANLAKAVNEIQRFLVARTRLGIPALFHVEALNGVVSPGLTTFPTAIGLAATWNPAGVAEMADVLRRQARAIGHPFVLSPVMDVARDARWGRVHETYGEDPYLVSAMSVAFVRGIQGDDPREGVIATGKHFLGYALTEAGQNMARTAIGARELYEVYARPFEAAIRLAGLAAVMNSYSTVDGVPVGANREILTGLLRDRLGFAGTVVSDYETIRHLYKRLGVARDAEEAGRLALAAGLDVELPVPDGYGPTLARAVHAGTVPVEQLDQAVWRVLRDKFALGLFDRPYADEDPVVVNEVARQGVDLSYRLAQQSVTLLANDGTLPLSRDLRRIAVVGPHADGISFAFPPYTYPAALEMLRARFTGERAHIPGTENMAGDITPEATALMRQELSGPIGTPIDDYIRDAYGALSLADAVRRAVPGAQVTVAAGCGVLDEEPADIPAAVAAAADADVVILALGGRAGWFTPRITEGEGCDTANIDLPANQVALVEAVAGTGTPCVGIVYTGRPMALTPVVGLLPALLYGYYGGQHAATAMADVLFGDVNPAGKLPISIPRHSGQVPVYSGQPTGTGYRRTDQDMHLGYLDLPSGPLFPFGHGLSYTTFDYTDLTVSSPEVDSEGAVTVGLTVRNTGDRAGEEVVQLYFSDQATGVTRPAQELVGFTRISLDVGAAATVAFTVPMSQLGYVALDGGFVLEPGPIQILAGSSSDDIRLRGSFDVVGKVADLDGRRSFLSDVTVSDTRP</sequence>
<evidence type="ECO:0000256" key="2">
    <source>
        <dbReference type="ARBA" id="ARBA00022801"/>
    </source>
</evidence>
<organism evidence="6 7">
    <name type="scientific">Parafrankia soli</name>
    <dbReference type="NCBI Taxonomy" id="2599596"/>
    <lineage>
        <taxon>Bacteria</taxon>
        <taxon>Bacillati</taxon>
        <taxon>Actinomycetota</taxon>
        <taxon>Actinomycetes</taxon>
        <taxon>Frankiales</taxon>
        <taxon>Frankiaceae</taxon>
        <taxon>Parafrankia</taxon>
    </lineage>
</organism>
<proteinExistence type="inferred from homology"/>